<dbReference type="Proteomes" id="UP000785679">
    <property type="component" value="Unassembled WGS sequence"/>
</dbReference>
<accession>A0A8J8NG51</accession>
<reference evidence="2" key="1">
    <citation type="submission" date="2019-06" db="EMBL/GenBank/DDBJ databases">
        <authorList>
            <person name="Zheng W."/>
        </authorList>
    </citation>
    <scope>NUCLEOTIDE SEQUENCE</scope>
    <source>
        <strain evidence="2">QDHG01</strain>
    </source>
</reference>
<name>A0A8J8NG51_HALGN</name>
<proteinExistence type="predicted"/>
<organism evidence="2 3">
    <name type="scientific">Halteria grandinella</name>
    <dbReference type="NCBI Taxonomy" id="5974"/>
    <lineage>
        <taxon>Eukaryota</taxon>
        <taxon>Sar</taxon>
        <taxon>Alveolata</taxon>
        <taxon>Ciliophora</taxon>
        <taxon>Intramacronucleata</taxon>
        <taxon>Spirotrichea</taxon>
        <taxon>Stichotrichia</taxon>
        <taxon>Sporadotrichida</taxon>
        <taxon>Halteriidae</taxon>
        <taxon>Halteria</taxon>
    </lineage>
</organism>
<protein>
    <submittedName>
        <fullName evidence="2">Uncharacterized protein</fullName>
    </submittedName>
</protein>
<keyword evidence="3" id="KW-1185">Reference proteome</keyword>
<evidence type="ECO:0000256" key="1">
    <source>
        <dbReference type="SAM" id="MobiDB-lite"/>
    </source>
</evidence>
<sequence length="304" mass="35974">MTALVQQLFYVGSCTQSLQLHEVLLLQWEVTLLTLKISSSFPKIIVLRMLLGVNFKVDTPRIEHQHDDCLWIERFIFKPPCIKAGRSDYFRYYLQLVRLRTFKQQQINISHCYIKQFLNQGINNQKLRFSIINKLPSSPSPRKLKRTQCRKRTKFNLNSSAFQPSSNISIQAAQQPSRNKPSLKMIECNSQDFQPYLRLSKRAGSYSNTPQSQPLPQRRPPLRTQWTLQPRPHMRIQTLETKMKHSCALLCQFLMTRGQMTRRSNNPRFTRKIKIFVRSRTRRIQRSSIKSFRMRKDSASSRWL</sequence>
<gene>
    <name evidence="2" type="ORF">FGO68_gene1246</name>
</gene>
<evidence type="ECO:0000313" key="2">
    <source>
        <dbReference type="EMBL" id="TNV74491.1"/>
    </source>
</evidence>
<comment type="caution">
    <text evidence="2">The sequence shown here is derived from an EMBL/GenBank/DDBJ whole genome shotgun (WGS) entry which is preliminary data.</text>
</comment>
<evidence type="ECO:0000313" key="3">
    <source>
        <dbReference type="Proteomes" id="UP000785679"/>
    </source>
</evidence>
<feature type="region of interest" description="Disordered" evidence="1">
    <location>
        <begin position="203"/>
        <end position="225"/>
    </location>
</feature>
<dbReference type="EMBL" id="RRYP01016936">
    <property type="protein sequence ID" value="TNV74491.1"/>
    <property type="molecule type" value="Genomic_DNA"/>
</dbReference>
<dbReference type="AlphaFoldDB" id="A0A8J8NG51"/>